<feature type="coiled-coil region" evidence="11">
    <location>
        <begin position="314"/>
        <end position="348"/>
    </location>
</feature>
<comment type="pathway">
    <text evidence="10">Cell wall biogenesis; peptidoglycan biosynthesis.</text>
</comment>
<keyword evidence="2 10" id="KW-0132">Cell division</keyword>
<dbReference type="SUPFAM" id="SSF53756">
    <property type="entry name" value="UDP-Glycosyltransferase/glycogen phosphorylase"/>
    <property type="match status" value="1"/>
</dbReference>
<evidence type="ECO:0000256" key="10">
    <source>
        <dbReference type="HAMAP-Rule" id="MF_00033"/>
    </source>
</evidence>
<proteinExistence type="inferred from homology"/>
<dbReference type="GO" id="GO:0008360">
    <property type="term" value="P:regulation of cell shape"/>
    <property type="evidence" value="ECO:0007669"/>
    <property type="project" value="UniProtKB-KW"/>
</dbReference>
<dbReference type="KEGG" id="bmh:BMWSH_2149"/>
<keyword evidence="5 10" id="KW-0133">Cell shape</keyword>
<dbReference type="InterPro" id="IPR007235">
    <property type="entry name" value="Glyco_trans_28_C"/>
</dbReference>
<dbReference type="GO" id="GO:0005886">
    <property type="term" value="C:plasma membrane"/>
    <property type="evidence" value="ECO:0007669"/>
    <property type="project" value="UniProtKB-SubCell"/>
</dbReference>
<feature type="domain" description="Glycosyl transferase family 28 C-terminal" evidence="13">
    <location>
        <begin position="197"/>
        <end position="348"/>
    </location>
</feature>
<dbReference type="Proteomes" id="UP000001283">
    <property type="component" value="Chromosome"/>
</dbReference>
<feature type="binding site" evidence="10">
    <location>
        <position position="173"/>
    </location>
    <ligand>
        <name>UDP-N-acetyl-alpha-D-glucosamine</name>
        <dbReference type="ChEBI" id="CHEBI:57705"/>
    </ligand>
</feature>
<protein>
    <recommendedName>
        <fullName evidence="10">UDP-N-acetylglucosamine--N-acetylmuramyl-(pentapeptide) pyrophosphoryl-undecaprenol N-acetylglucosamine transferase</fullName>
        <ecNumber evidence="10">2.4.1.227</ecNumber>
    </recommendedName>
    <alternativeName>
        <fullName evidence="10">Undecaprenyl-PP-MurNAc-pentapeptide-UDPGlcNAc GlcNAc transferase</fullName>
    </alternativeName>
</protein>
<gene>
    <name evidence="10 14" type="primary">murG</name>
    <name evidence="14" type="ORF">BMWSH_2149</name>
</gene>
<comment type="catalytic activity">
    <reaction evidence="10">
        <text>di-trans,octa-cis-undecaprenyl diphospho-N-acetyl-alpha-D-muramoyl-L-alanyl-D-glutamyl-meso-2,6-diaminopimeloyl-D-alanyl-D-alanine + UDP-N-acetyl-alpha-D-glucosamine = di-trans,octa-cis-undecaprenyl diphospho-[N-acetyl-alpha-D-glucosaminyl-(1-&gt;4)]-N-acetyl-alpha-D-muramoyl-L-alanyl-D-glutamyl-meso-2,6-diaminopimeloyl-D-alanyl-D-alanine + UDP + H(+)</text>
        <dbReference type="Rhea" id="RHEA:31227"/>
        <dbReference type="ChEBI" id="CHEBI:15378"/>
        <dbReference type="ChEBI" id="CHEBI:57705"/>
        <dbReference type="ChEBI" id="CHEBI:58223"/>
        <dbReference type="ChEBI" id="CHEBI:61387"/>
        <dbReference type="ChEBI" id="CHEBI:61388"/>
        <dbReference type="EC" id="2.4.1.227"/>
    </reaction>
</comment>
<accession>A0A8D4BJW7</accession>
<dbReference type="CDD" id="cd03785">
    <property type="entry name" value="GT28_MurG"/>
    <property type="match status" value="1"/>
</dbReference>
<feature type="binding site" evidence="10">
    <location>
        <position position="298"/>
    </location>
    <ligand>
        <name>UDP-N-acetyl-alpha-D-glucosamine</name>
        <dbReference type="ChEBI" id="CHEBI:57705"/>
    </ligand>
</feature>
<keyword evidence="11" id="KW-0175">Coiled coil</keyword>
<evidence type="ECO:0000313" key="15">
    <source>
        <dbReference type="Proteomes" id="UP000001283"/>
    </source>
</evidence>
<comment type="subcellular location">
    <subcellularLocation>
        <location evidence="10">Cell membrane</location>
        <topology evidence="10">Peripheral membrane protein</topology>
        <orientation evidence="10">Cytoplasmic side</orientation>
    </subcellularLocation>
</comment>
<dbReference type="InterPro" id="IPR004276">
    <property type="entry name" value="GlycoTrans_28_N"/>
</dbReference>
<evidence type="ECO:0000256" key="5">
    <source>
        <dbReference type="ARBA" id="ARBA00022960"/>
    </source>
</evidence>
<dbReference type="EC" id="2.4.1.227" evidence="10"/>
<dbReference type="HAMAP" id="MF_00033">
    <property type="entry name" value="MurG"/>
    <property type="match status" value="1"/>
</dbReference>
<dbReference type="GO" id="GO:0005975">
    <property type="term" value="P:carbohydrate metabolic process"/>
    <property type="evidence" value="ECO:0007669"/>
    <property type="project" value="InterPro"/>
</dbReference>
<evidence type="ECO:0000256" key="2">
    <source>
        <dbReference type="ARBA" id="ARBA00022618"/>
    </source>
</evidence>
<dbReference type="PANTHER" id="PTHR21015:SF27">
    <property type="entry name" value="UDP-N-ACETYLGLUCOSAMINE--N-ACETYLMURAMYL-(PENTAPEPTIDE) PYROPHOSPHORYL-UNDECAPRENOL N-ACETYLGLUCOSAMINE TRANSFERASE"/>
    <property type="match status" value="1"/>
</dbReference>
<dbReference type="GO" id="GO:0051301">
    <property type="term" value="P:cell division"/>
    <property type="evidence" value="ECO:0007669"/>
    <property type="project" value="UniProtKB-KW"/>
</dbReference>
<dbReference type="InterPro" id="IPR006009">
    <property type="entry name" value="GlcNAc_MurG"/>
</dbReference>
<keyword evidence="7 10" id="KW-0472">Membrane</keyword>
<dbReference type="GO" id="GO:0071555">
    <property type="term" value="P:cell wall organization"/>
    <property type="evidence" value="ECO:0007669"/>
    <property type="project" value="UniProtKB-KW"/>
</dbReference>
<evidence type="ECO:0000256" key="11">
    <source>
        <dbReference type="SAM" id="Coils"/>
    </source>
</evidence>
<dbReference type="EMBL" id="CP003017">
    <property type="protein sequence ID" value="AEN89031.1"/>
    <property type="molecule type" value="Genomic_DNA"/>
</dbReference>
<evidence type="ECO:0000256" key="8">
    <source>
        <dbReference type="ARBA" id="ARBA00023306"/>
    </source>
</evidence>
<evidence type="ECO:0000256" key="7">
    <source>
        <dbReference type="ARBA" id="ARBA00023136"/>
    </source>
</evidence>
<evidence type="ECO:0000259" key="12">
    <source>
        <dbReference type="Pfam" id="PF03033"/>
    </source>
</evidence>
<comment type="function">
    <text evidence="10">Cell wall formation. Catalyzes the transfer of a GlcNAc subunit on undecaprenyl-pyrophosphoryl-MurNAc-pentapeptide (lipid intermediate I) to form undecaprenyl-pyrophosphoryl-MurNAc-(pentapeptide)GlcNAc (lipid intermediate II).</text>
</comment>
<organism evidence="14 15">
    <name type="scientific">Priestia megaterium (strain WSH-002)</name>
    <name type="common">Bacillus megaterium</name>
    <dbReference type="NCBI Taxonomy" id="1006007"/>
    <lineage>
        <taxon>Bacteria</taxon>
        <taxon>Bacillati</taxon>
        <taxon>Bacillota</taxon>
        <taxon>Bacilli</taxon>
        <taxon>Bacillales</taxon>
        <taxon>Bacillaceae</taxon>
        <taxon>Priestia</taxon>
    </lineage>
</organism>
<keyword evidence="6 10" id="KW-0573">Peptidoglycan synthesis</keyword>
<sequence>MQREEEKMSKQVIVFTGGGTAGHVTPNIAIMKELDSEKWDIHYVGSHNGIEKELIAKLNVPYHAISSGKLRRYVDMENVKDVFRVAKGVGDARRVLKKLKPSLVFSKGGFVTVPVVMAAKSLNIPVFIHESDLTPGLANKIAQKFATKIFTSFDEAANYFPKEKVQVVGSPIRKELFSGSAANGESWLRFYDKRPILTIMGGSLGARRINEIVRESLPELQKKFQIVHLCGKGNIDTSLEKESGYRQLEYVNEQLPDVLAATDYVITRGGSNAIFEFLALHKPMMIIPLSKAQSRGDQILNAQSFKKKGYCMVVEEEQLTKELFLREVNELQQQASTMKRTMREATKTDAISILVNEIEKMS</sequence>
<dbReference type="GO" id="GO:0050511">
    <property type="term" value="F:undecaprenyldiphospho-muramoylpentapeptide beta-N-acetylglucosaminyltransferase activity"/>
    <property type="evidence" value="ECO:0007669"/>
    <property type="project" value="UniProtKB-UniRule"/>
</dbReference>
<evidence type="ECO:0000259" key="13">
    <source>
        <dbReference type="Pfam" id="PF04101"/>
    </source>
</evidence>
<dbReference type="Pfam" id="PF04101">
    <property type="entry name" value="Glyco_tran_28_C"/>
    <property type="match status" value="1"/>
</dbReference>
<dbReference type="PANTHER" id="PTHR21015">
    <property type="entry name" value="UDP-N-ACETYLGLUCOSAMINE--N-ACETYLMURAMYL-(PENTAPEPTIDE) PYROPHOSPHORYL-UNDECAPRENOL N-ACETYLGLUCOSAMINE TRANSFERASE 1"/>
    <property type="match status" value="1"/>
</dbReference>
<feature type="domain" description="Glycosyltransferase family 28 N-terminal" evidence="12">
    <location>
        <begin position="13"/>
        <end position="151"/>
    </location>
</feature>
<keyword evidence="9 10" id="KW-0961">Cell wall biogenesis/degradation</keyword>
<dbReference type="Pfam" id="PF03033">
    <property type="entry name" value="Glyco_transf_28"/>
    <property type="match status" value="1"/>
</dbReference>
<feature type="binding site" evidence="10">
    <location>
        <begin position="20"/>
        <end position="22"/>
    </location>
    <ligand>
        <name>UDP-N-acetyl-alpha-D-glucosamine</name>
        <dbReference type="ChEBI" id="CHEBI:57705"/>
    </ligand>
</feature>
<evidence type="ECO:0000313" key="14">
    <source>
        <dbReference type="EMBL" id="AEN89031.1"/>
    </source>
</evidence>
<dbReference type="GO" id="GO:0009252">
    <property type="term" value="P:peptidoglycan biosynthetic process"/>
    <property type="evidence" value="ECO:0007669"/>
    <property type="project" value="UniProtKB-UniRule"/>
</dbReference>
<comment type="caution">
    <text evidence="10">Lacks conserved residue(s) required for the propagation of feature annotation.</text>
</comment>
<evidence type="ECO:0000256" key="1">
    <source>
        <dbReference type="ARBA" id="ARBA00022475"/>
    </source>
</evidence>
<keyword evidence="4 10" id="KW-0808">Transferase</keyword>
<evidence type="ECO:0000256" key="6">
    <source>
        <dbReference type="ARBA" id="ARBA00022984"/>
    </source>
</evidence>
<dbReference type="Gene3D" id="3.40.50.2000">
    <property type="entry name" value="Glycogen Phosphorylase B"/>
    <property type="match status" value="2"/>
</dbReference>
<feature type="binding site" evidence="10">
    <location>
        <position position="203"/>
    </location>
    <ligand>
        <name>UDP-N-acetyl-alpha-D-glucosamine</name>
        <dbReference type="ChEBI" id="CHEBI:57705"/>
    </ligand>
</feature>
<evidence type="ECO:0000256" key="4">
    <source>
        <dbReference type="ARBA" id="ARBA00022679"/>
    </source>
</evidence>
<evidence type="ECO:0000256" key="9">
    <source>
        <dbReference type="ARBA" id="ARBA00023316"/>
    </source>
</evidence>
<keyword evidence="8 10" id="KW-0131">Cell cycle</keyword>
<dbReference type="UniPathway" id="UPA00219"/>
<evidence type="ECO:0000256" key="3">
    <source>
        <dbReference type="ARBA" id="ARBA00022676"/>
    </source>
</evidence>
<comment type="similarity">
    <text evidence="10">Belongs to the glycosyltransferase 28 family. MurG subfamily.</text>
</comment>
<reference evidence="14 15" key="1">
    <citation type="journal article" date="2011" name="J. Bacteriol.">
        <title>Complete genome sequence of the industrial strain Bacillus megaterium WSH-002.</title>
        <authorList>
            <person name="Liu L."/>
            <person name="Li Y."/>
            <person name="Zhang J."/>
            <person name="Zou W."/>
            <person name="Zhou Z."/>
            <person name="Liu J."/>
            <person name="Li X."/>
            <person name="Wang L."/>
            <person name="Chen J."/>
        </authorList>
    </citation>
    <scope>NUCLEOTIDE SEQUENCE [LARGE SCALE GENOMIC DNA]</scope>
    <source>
        <strain evidence="14 15">WSH-002</strain>
    </source>
</reference>
<name>A0A8D4BJW7_PRIMW</name>
<dbReference type="AlphaFoldDB" id="A0A8D4BJW7"/>
<dbReference type="NCBIfam" id="NF009102">
    <property type="entry name" value="PRK12446.1"/>
    <property type="match status" value="1"/>
</dbReference>
<dbReference type="NCBIfam" id="TIGR01133">
    <property type="entry name" value="murG"/>
    <property type="match status" value="1"/>
</dbReference>
<keyword evidence="3 10" id="KW-0328">Glycosyltransferase</keyword>
<keyword evidence="1 10" id="KW-1003">Cell membrane</keyword>